<dbReference type="InterPro" id="IPR024248">
    <property type="entry name" value="DUF2695"/>
</dbReference>
<dbReference type="eggNOG" id="ENOG50331BE">
    <property type="taxonomic scope" value="Bacteria"/>
</dbReference>
<protein>
    <recommendedName>
        <fullName evidence="3">DUF2695 domain-containing protein</fullName>
    </recommendedName>
</protein>
<gene>
    <name evidence="1" type="ORF">GCWU000325_00537</name>
</gene>
<proteinExistence type="predicted"/>
<evidence type="ECO:0008006" key="3">
    <source>
        <dbReference type="Google" id="ProtNLM"/>
    </source>
</evidence>
<dbReference type="HOGENOM" id="CLU_180056_0_0_10"/>
<sequence length="95" mass="11411">MNQTDNKKMRQHYKDLQRQAFESSLPMARELFLDLFDYLNEQSETTGCNHDFSLTEQFLRDKQVNNVEEVLEFLRENGGYCDCEVIFNVEEKFEE</sequence>
<dbReference type="EMBL" id="ACIJ02000013">
    <property type="protein sequence ID" value="EEX72594.1"/>
    <property type="molecule type" value="Genomic_DNA"/>
</dbReference>
<dbReference type="Pfam" id="PF10905">
    <property type="entry name" value="DUF2695"/>
    <property type="match status" value="1"/>
</dbReference>
<keyword evidence="2" id="KW-1185">Reference proteome</keyword>
<dbReference type="Proteomes" id="UP000003460">
    <property type="component" value="Unassembled WGS sequence"/>
</dbReference>
<comment type="caution">
    <text evidence="1">The sequence shown here is derived from an EMBL/GenBank/DDBJ whole genome shotgun (WGS) entry which is preliminary data.</text>
</comment>
<reference evidence="1" key="1">
    <citation type="submission" date="2009-09" db="EMBL/GenBank/DDBJ databases">
        <authorList>
            <person name="Weinstock G."/>
            <person name="Sodergren E."/>
            <person name="Clifton S."/>
            <person name="Fulton L."/>
            <person name="Fulton B."/>
            <person name="Courtney L."/>
            <person name="Fronick C."/>
            <person name="Harrison M."/>
            <person name="Strong C."/>
            <person name="Farmer C."/>
            <person name="Delahaunty K."/>
            <person name="Markovic C."/>
            <person name="Hall O."/>
            <person name="Minx P."/>
            <person name="Tomlinson C."/>
            <person name="Mitreva M."/>
            <person name="Nelson J."/>
            <person name="Hou S."/>
            <person name="Wollam A."/>
            <person name="Pepin K.H."/>
            <person name="Johnson M."/>
            <person name="Bhonagiri V."/>
            <person name="Nash W.E."/>
            <person name="Warren W."/>
            <person name="Chinwalla A."/>
            <person name="Mardis E.R."/>
            <person name="Wilson R.K."/>
        </authorList>
    </citation>
    <scope>NUCLEOTIDE SEQUENCE [LARGE SCALE GENOMIC DNA]</scope>
    <source>
        <strain evidence="1">ATCC 51259</strain>
    </source>
</reference>
<evidence type="ECO:0000313" key="2">
    <source>
        <dbReference type="Proteomes" id="UP000003460"/>
    </source>
</evidence>
<accession>C9LEB1</accession>
<dbReference type="AlphaFoldDB" id="C9LEB1"/>
<name>C9LEB1_9BACT</name>
<dbReference type="OrthoDB" id="95751at2"/>
<organism evidence="1 2">
    <name type="scientific">Alloprevotella tannerae ATCC 51259</name>
    <dbReference type="NCBI Taxonomy" id="626522"/>
    <lineage>
        <taxon>Bacteria</taxon>
        <taxon>Pseudomonadati</taxon>
        <taxon>Bacteroidota</taxon>
        <taxon>Bacteroidia</taxon>
        <taxon>Bacteroidales</taxon>
        <taxon>Prevotellaceae</taxon>
        <taxon>Alloprevotella</taxon>
    </lineage>
</organism>
<evidence type="ECO:0000313" key="1">
    <source>
        <dbReference type="EMBL" id="EEX72594.1"/>
    </source>
</evidence>